<comment type="caution">
    <text evidence="3">The sequence shown here is derived from an EMBL/GenBank/DDBJ whole genome shotgun (WGS) entry which is preliminary data.</text>
</comment>
<dbReference type="Gene3D" id="3.40.50.1820">
    <property type="entry name" value="alpha/beta hydrolase"/>
    <property type="match status" value="1"/>
</dbReference>
<feature type="domain" description="AB hydrolase-1" evidence="2">
    <location>
        <begin position="63"/>
        <end position="295"/>
    </location>
</feature>
<reference evidence="3" key="2">
    <citation type="submission" date="2020-09" db="EMBL/GenBank/DDBJ databases">
        <authorList>
            <person name="Sun Q."/>
            <person name="Kim S."/>
        </authorList>
    </citation>
    <scope>NUCLEOTIDE SEQUENCE</scope>
    <source>
        <strain evidence="3">KCTC 32020</strain>
    </source>
</reference>
<proteinExistence type="predicted"/>
<name>A0A918Z616_9GAMM</name>
<evidence type="ECO:0000313" key="3">
    <source>
        <dbReference type="EMBL" id="GHE38740.1"/>
    </source>
</evidence>
<dbReference type="GO" id="GO:0016020">
    <property type="term" value="C:membrane"/>
    <property type="evidence" value="ECO:0007669"/>
    <property type="project" value="TreeGrafter"/>
</dbReference>
<dbReference type="InterPro" id="IPR029058">
    <property type="entry name" value="AB_hydrolase_fold"/>
</dbReference>
<dbReference type="AlphaFoldDB" id="A0A918Z616"/>
<gene>
    <name evidence="3" type="ORF">GCM10007167_21030</name>
</gene>
<evidence type="ECO:0000259" key="2">
    <source>
        <dbReference type="Pfam" id="PF12697"/>
    </source>
</evidence>
<accession>A0A918Z616</accession>
<dbReference type="Proteomes" id="UP000636453">
    <property type="component" value="Unassembled WGS sequence"/>
</dbReference>
<dbReference type="InterPro" id="IPR000073">
    <property type="entry name" value="AB_hydrolase_1"/>
</dbReference>
<protein>
    <recommendedName>
        <fullName evidence="2">AB hydrolase-1 domain-containing protein</fullName>
    </recommendedName>
</protein>
<feature type="chain" id="PRO_5036697424" description="AB hydrolase-1 domain-containing protein" evidence="1">
    <location>
        <begin position="28"/>
        <end position="321"/>
    </location>
</feature>
<evidence type="ECO:0000313" key="4">
    <source>
        <dbReference type="Proteomes" id="UP000636453"/>
    </source>
</evidence>
<evidence type="ECO:0000256" key="1">
    <source>
        <dbReference type="SAM" id="SignalP"/>
    </source>
</evidence>
<sequence length="321" mass="34094">MFSFFQLVRLRTLLPLSLAAVSLAANAEPLPTQPPGESGVVVAADGAELYYRAAGPRDAALALLFVPGWGMDADIWEAQLARFGARYRVVAIDPRSQGRSSKTTQGNTPDGKAADLREVIQALRLQRVVVVAWSLAVQDVAAYVERYGSADLAGIVLVDAPIAPGPRGVREQPALVEQLLERLHVYATHPEPYLRGMMRAIFARPLPPDRIERLVRVAMATPVPTGVATLALGFYGKDRRAAFATVTVPVLVVASPTAGHLDAQRELAGQLRHGRFVAIEGAGHGVFVDQPAKFDAALAEFLETCCDAAAAPPARAAGGAP</sequence>
<feature type="signal peptide" evidence="1">
    <location>
        <begin position="1"/>
        <end position="27"/>
    </location>
</feature>
<dbReference type="InterPro" id="IPR050266">
    <property type="entry name" value="AB_hydrolase_sf"/>
</dbReference>
<dbReference type="RefSeq" id="WP_146474162.1">
    <property type="nucleotide sequence ID" value="NZ_BNCF01000012.1"/>
</dbReference>
<organism evidence="3 4">
    <name type="scientific">Vulcaniibacterium thermophilum</name>
    <dbReference type="NCBI Taxonomy" id="1169913"/>
    <lineage>
        <taxon>Bacteria</taxon>
        <taxon>Pseudomonadati</taxon>
        <taxon>Pseudomonadota</taxon>
        <taxon>Gammaproteobacteria</taxon>
        <taxon>Lysobacterales</taxon>
        <taxon>Lysobacteraceae</taxon>
        <taxon>Vulcaniibacterium</taxon>
    </lineage>
</organism>
<dbReference type="OrthoDB" id="8680283at2"/>
<dbReference type="SUPFAM" id="SSF53474">
    <property type="entry name" value="alpha/beta-Hydrolases"/>
    <property type="match status" value="1"/>
</dbReference>
<dbReference type="EMBL" id="BNCF01000012">
    <property type="protein sequence ID" value="GHE38740.1"/>
    <property type="molecule type" value="Genomic_DNA"/>
</dbReference>
<dbReference type="Pfam" id="PF12697">
    <property type="entry name" value="Abhydrolase_6"/>
    <property type="match status" value="1"/>
</dbReference>
<keyword evidence="1" id="KW-0732">Signal</keyword>
<keyword evidence="4" id="KW-1185">Reference proteome</keyword>
<reference evidence="3" key="1">
    <citation type="journal article" date="2014" name="Int. J. Syst. Evol. Microbiol.">
        <title>Complete genome sequence of Corynebacterium casei LMG S-19264T (=DSM 44701T), isolated from a smear-ripened cheese.</title>
        <authorList>
            <consortium name="US DOE Joint Genome Institute (JGI-PGF)"/>
            <person name="Walter F."/>
            <person name="Albersmeier A."/>
            <person name="Kalinowski J."/>
            <person name="Ruckert C."/>
        </authorList>
    </citation>
    <scope>NUCLEOTIDE SEQUENCE</scope>
    <source>
        <strain evidence="3">KCTC 32020</strain>
    </source>
</reference>
<dbReference type="PANTHER" id="PTHR43798:SF33">
    <property type="entry name" value="HYDROLASE, PUTATIVE (AFU_ORTHOLOGUE AFUA_2G14860)-RELATED"/>
    <property type="match status" value="1"/>
</dbReference>
<dbReference type="PANTHER" id="PTHR43798">
    <property type="entry name" value="MONOACYLGLYCEROL LIPASE"/>
    <property type="match status" value="1"/>
</dbReference>